<dbReference type="InterPro" id="IPR027417">
    <property type="entry name" value="P-loop_NTPase"/>
</dbReference>
<evidence type="ECO:0000313" key="3">
    <source>
        <dbReference type="Proteomes" id="UP000030762"/>
    </source>
</evidence>
<dbReference type="Gene3D" id="3.40.50.300">
    <property type="entry name" value="P-loop containing nucleotide triphosphate hydrolases"/>
    <property type="match status" value="1"/>
</dbReference>
<dbReference type="AlphaFoldDB" id="T0QNC1"/>
<dbReference type="InterPro" id="IPR015894">
    <property type="entry name" value="Guanylate-bd_N"/>
</dbReference>
<reference evidence="2 3" key="1">
    <citation type="submission" date="2012-04" db="EMBL/GenBank/DDBJ databases">
        <title>The Genome Sequence of Saprolegnia declina VS20.</title>
        <authorList>
            <consortium name="The Broad Institute Genome Sequencing Platform"/>
            <person name="Russ C."/>
            <person name="Nusbaum C."/>
            <person name="Tyler B."/>
            <person name="van West P."/>
            <person name="Dieguez-Uribeondo J."/>
            <person name="de Bruijn I."/>
            <person name="Tripathy S."/>
            <person name="Jiang R."/>
            <person name="Young S.K."/>
            <person name="Zeng Q."/>
            <person name="Gargeya S."/>
            <person name="Fitzgerald M."/>
            <person name="Haas B."/>
            <person name="Abouelleil A."/>
            <person name="Alvarado L."/>
            <person name="Arachchi H.M."/>
            <person name="Berlin A."/>
            <person name="Chapman S.B."/>
            <person name="Goldberg J."/>
            <person name="Griggs A."/>
            <person name="Gujja S."/>
            <person name="Hansen M."/>
            <person name="Howarth C."/>
            <person name="Imamovic A."/>
            <person name="Larimer J."/>
            <person name="McCowen C."/>
            <person name="Montmayeur A."/>
            <person name="Murphy C."/>
            <person name="Neiman D."/>
            <person name="Pearson M."/>
            <person name="Priest M."/>
            <person name="Roberts A."/>
            <person name="Saif S."/>
            <person name="Shea T."/>
            <person name="Sisk P."/>
            <person name="Sykes S."/>
            <person name="Wortman J."/>
            <person name="Nusbaum C."/>
            <person name="Birren B."/>
        </authorList>
    </citation>
    <scope>NUCLEOTIDE SEQUENCE [LARGE SCALE GENOMIC DNA]</scope>
    <source>
        <strain evidence="2 3">VS20</strain>
    </source>
</reference>
<dbReference type="RefSeq" id="XP_008606846.1">
    <property type="nucleotide sequence ID" value="XM_008608624.1"/>
</dbReference>
<dbReference type="SUPFAM" id="SSF50729">
    <property type="entry name" value="PH domain-like"/>
    <property type="match status" value="1"/>
</dbReference>
<dbReference type="Gene3D" id="2.30.29.30">
    <property type="entry name" value="Pleckstrin-homology domain (PH domain)/Phosphotyrosine-binding domain (PTB)"/>
    <property type="match status" value="1"/>
</dbReference>
<dbReference type="EMBL" id="JH767138">
    <property type="protein sequence ID" value="EQC39574.1"/>
    <property type="molecule type" value="Genomic_DNA"/>
</dbReference>
<dbReference type="GO" id="GO:0005525">
    <property type="term" value="F:GTP binding"/>
    <property type="evidence" value="ECO:0007669"/>
    <property type="project" value="InterPro"/>
</dbReference>
<evidence type="ECO:0000313" key="2">
    <source>
        <dbReference type="EMBL" id="EQC39574.1"/>
    </source>
</evidence>
<dbReference type="Pfam" id="PF02263">
    <property type="entry name" value="GBP"/>
    <property type="match status" value="1"/>
</dbReference>
<keyword evidence="3" id="KW-1185">Reference proteome</keyword>
<dbReference type="GO" id="GO:0003924">
    <property type="term" value="F:GTPase activity"/>
    <property type="evidence" value="ECO:0007669"/>
    <property type="project" value="InterPro"/>
</dbReference>
<dbReference type="Pfam" id="PF00169">
    <property type="entry name" value="PH"/>
    <property type="match status" value="1"/>
</dbReference>
<feature type="domain" description="PH" evidence="1">
    <location>
        <begin position="578"/>
        <end position="707"/>
    </location>
</feature>
<dbReference type="GeneID" id="19943735"/>
<protein>
    <recommendedName>
        <fullName evidence="1">PH domain-containing protein</fullName>
    </recommendedName>
</protein>
<sequence length="712" mass="77939">MTGVRLQLLKVVDGALSRLELNEEAIEYLRDKYDPLTVFAFLGPQGSGKSAFVQELIRAGQPEGHAAESMEPTPEDTGVWMYIEETAYEHAKHVAYLDVYGYGVNKHIDAQLFGLTALLSSTVFHVSLGAINESVFGQLGFLEGAVEVLGESVGGHLPPLQWVVRDLPTKELKAIVGTAVDPSVDMDQLYLSAVLDAKSSPFRNLLPWQIITNYFPKRSCTVLPASTSPAYEKKAARLGKTLVEKSHVASLHGVPLTGSILASVVELLVDQHKGILDVLNGAWATILQAAVLDVLEVAIGTYTTYVDAQLPMSNADAASASISLPCDASVLHALHGEACIRAAPLLARAASMGDESAALAATMFKTLASDHIAKWHARNDALSKSLCRNLLSALHTDVEASIAAKLSRDENDPLLFSDFKGLFRFYNIQVQHMLAQYATDAKGPQKMAQLAAFYATLLPKFILYLTDLGEHRIESETIASTLMLDRSKGALQQAMDAKDTAMESIKATQAHVQAGLVVNARLEKRLRDVLDDALEGVSLLYDAAKLQGESLEREAFVNVERTAERVLEVTQKTQSADDELLEGYLIKQGGGGVFGRKNWKQRYFVLHRSLLSYAKTKDDYERGKILKELSIVGCDVRESMDAGEGFEIWPPLGGQGTVYDYKQGMFASESTNARRKVDADSDRKFFLRASSVEVKELWVGRLRQAAQQPLLH</sequence>
<evidence type="ECO:0000259" key="1">
    <source>
        <dbReference type="PROSITE" id="PS50003"/>
    </source>
</evidence>
<dbReference type="InParanoid" id="T0QNC1"/>
<name>T0QNC1_SAPDV</name>
<dbReference type="VEuPathDB" id="FungiDB:SDRG_03008"/>
<dbReference type="OMA" id="DTIHNCC"/>
<organism evidence="2 3">
    <name type="scientific">Saprolegnia diclina (strain VS20)</name>
    <dbReference type="NCBI Taxonomy" id="1156394"/>
    <lineage>
        <taxon>Eukaryota</taxon>
        <taxon>Sar</taxon>
        <taxon>Stramenopiles</taxon>
        <taxon>Oomycota</taxon>
        <taxon>Saprolegniomycetes</taxon>
        <taxon>Saprolegniales</taxon>
        <taxon>Saprolegniaceae</taxon>
        <taxon>Saprolegnia</taxon>
    </lineage>
</organism>
<proteinExistence type="predicted"/>
<dbReference type="SUPFAM" id="SSF52540">
    <property type="entry name" value="P-loop containing nucleoside triphosphate hydrolases"/>
    <property type="match status" value="1"/>
</dbReference>
<dbReference type="PANTHER" id="PTHR10751">
    <property type="entry name" value="GUANYLATE BINDING PROTEIN"/>
    <property type="match status" value="1"/>
</dbReference>
<gene>
    <name evidence="2" type="ORF">SDRG_03008</name>
</gene>
<dbReference type="PROSITE" id="PS50003">
    <property type="entry name" value="PH_DOMAIN"/>
    <property type="match status" value="1"/>
</dbReference>
<dbReference type="InterPro" id="IPR001849">
    <property type="entry name" value="PH_domain"/>
</dbReference>
<dbReference type="Proteomes" id="UP000030762">
    <property type="component" value="Unassembled WGS sequence"/>
</dbReference>
<dbReference type="SMART" id="SM00233">
    <property type="entry name" value="PH"/>
    <property type="match status" value="1"/>
</dbReference>
<dbReference type="eggNOG" id="KOG2037">
    <property type="taxonomic scope" value="Eukaryota"/>
</dbReference>
<dbReference type="OrthoDB" id="48057at2759"/>
<dbReference type="InterPro" id="IPR011993">
    <property type="entry name" value="PH-like_dom_sf"/>
</dbReference>
<accession>T0QNC1</accession>